<evidence type="ECO:0000313" key="31">
    <source>
        <dbReference type="Ensembl" id="ENSUMAP00000016374"/>
    </source>
</evidence>
<dbReference type="PANTHER" id="PTHR13029:SF16">
    <property type="entry name" value="MYELIN REGULATORY FACTOR"/>
    <property type="match status" value="1"/>
</dbReference>
<evidence type="ECO:0000256" key="25">
    <source>
        <dbReference type="ARBA" id="ARBA00067854"/>
    </source>
</evidence>
<dbReference type="InterPro" id="IPR008967">
    <property type="entry name" value="p53-like_TF_DNA-bd_sf"/>
</dbReference>
<keyword evidence="8" id="KW-0221">Differentiation</keyword>
<evidence type="ECO:0000256" key="24">
    <source>
        <dbReference type="ARBA" id="ARBA00064388"/>
    </source>
</evidence>
<comment type="function">
    <text evidence="21">Transcription factor that specifically activates expression of myelin genes such as MBP, MOG, MAG, DUSP15 and PLP1 during oligodendrocyte (OL) maturation, thereby playing a central role in oligodendrocyte maturation and CNS myelination. Specifically recognizes and binds DNA sequence 5'-CTGGYAC-3' in the regulatory regions of myelin-specific genes and directly activates their expression. Not only required during oligodendrocyte differentiation but is also required on an ongoing basis for the maintenance of expression of myelin genes and for the maintenance of a mature, viable oligodendrocyte phenotype.</text>
</comment>
<comment type="similarity">
    <text evidence="4">Belongs to the MRF family.</text>
</comment>
<evidence type="ECO:0000256" key="20">
    <source>
        <dbReference type="ARBA" id="ARBA00023242"/>
    </source>
</evidence>
<dbReference type="Gene3D" id="2.60.40.1390">
    <property type="entry name" value="NDT80 DNA-binding domain"/>
    <property type="match status" value="1"/>
</dbReference>
<evidence type="ECO:0000256" key="8">
    <source>
        <dbReference type="ARBA" id="ARBA00022782"/>
    </source>
</evidence>
<evidence type="ECO:0000256" key="23">
    <source>
        <dbReference type="ARBA" id="ARBA00060149"/>
    </source>
</evidence>
<dbReference type="GO" id="GO:0000981">
    <property type="term" value="F:DNA-binding transcription factor activity, RNA polymerase II-specific"/>
    <property type="evidence" value="ECO:0007669"/>
    <property type="project" value="Ensembl"/>
</dbReference>
<evidence type="ECO:0000256" key="21">
    <source>
        <dbReference type="ARBA" id="ARBA00055922"/>
    </source>
</evidence>
<evidence type="ECO:0000256" key="13">
    <source>
        <dbReference type="ARBA" id="ARBA00023015"/>
    </source>
</evidence>
<feature type="domain" description="NDT80" evidence="29">
    <location>
        <begin position="178"/>
        <end position="469"/>
    </location>
</feature>
<evidence type="ECO:0000259" key="30">
    <source>
        <dbReference type="PROSITE" id="PS51688"/>
    </source>
</evidence>
<dbReference type="GO" id="GO:0032286">
    <property type="term" value="P:central nervous system myelin maintenance"/>
    <property type="evidence" value="ECO:0007669"/>
    <property type="project" value="Ensembl"/>
</dbReference>
<gene>
    <name evidence="31" type="primary">MYRF</name>
</gene>
<evidence type="ECO:0000256" key="14">
    <source>
        <dbReference type="ARBA" id="ARBA00023054"/>
    </source>
</evidence>
<feature type="compositionally biased region" description="Polar residues" evidence="28">
    <location>
        <begin position="650"/>
        <end position="661"/>
    </location>
</feature>
<feature type="region of interest" description="Disordered" evidence="28">
    <location>
        <begin position="871"/>
        <end position="934"/>
    </location>
</feature>
<feature type="region of interest" description="Disordered" evidence="28">
    <location>
        <begin position="61"/>
        <end position="95"/>
    </location>
</feature>
<accession>A0A452U6M5</accession>
<feature type="DNA-binding region" description="NDT80" evidence="27">
    <location>
        <begin position="178"/>
        <end position="469"/>
    </location>
</feature>
<dbReference type="InterPro" id="IPR026932">
    <property type="entry name" value="MYRF_ICA"/>
</dbReference>
<comment type="subcellular location">
    <subcellularLocation>
        <location evidence="3">Cytoplasm</location>
    </subcellularLocation>
    <subcellularLocation>
        <location evidence="2">Endoplasmic reticulum membrane</location>
        <topology evidence="2">Single-pass membrane protein</topology>
    </subcellularLocation>
    <subcellularLocation>
        <location evidence="1">Nucleus</location>
    </subcellularLocation>
</comment>
<keyword evidence="9" id="KW-0378">Hydrolase</keyword>
<evidence type="ECO:0000256" key="27">
    <source>
        <dbReference type="PROSITE-ProRule" id="PRU00850"/>
    </source>
</evidence>
<dbReference type="InterPro" id="IPR051577">
    <property type="entry name" value="MRF-like"/>
</dbReference>
<sequence length="1118" mass="120182">WTSHDINGALEPSNIDTSILEEYISKEDASDLCFPDISAPAGADLRACNVWGLQAPAPQKSCPPTDLSSCSRSTLPDSPPDSGSEAYSPQQVNGEPRLSLVKYSPALAIVSPRAGGEPGPASEQVSLPVMPPACPPAPSWTRPSVVSGRLGKAVGLHHTQQSQMLHQLLQQHGAELPTHPSKKRKHSESPPSTLNAQMLNGMIKQEPGTATTLPTHPARAPSPPWPPQGPLSPGPGSLPLSIARVQTPPWHPPGAPSPGLLQDNDSLSGSYLDPNYQSIKWQPHQQNKWATLYDANYKELPMLTYRVDADKGFNFSVGDDAFVCQKKNHFQVTVYIGMLGEPKYVKTPEGLKPLDCFYLKLHGVKLEALNQSINIEQSQSDRSKRPFNPVTVNLPPEQVTKVTVGRLHFSETTANNMRKKGKPNPDQRYFMLVVALQAHAQNQNYTLAAQISERIIVRASNPGQFESDSDVLWQRAQVPDTVFHHGRVGINTDRPDEALVVHGNVKVMGSLMHPSDLRAKEHVQEVDTTEQLKRISRMRLVHYRYKPEFAATAGIEATAPETGRDRPEVKEILPEAVKDTGDVVFANGKTIENFLVVNKERIFMENVGAVKELCKLTDNLETRIDELERWSHKLAKLRRLDSLKSTGSSGAFSHAGSQFSRAGSVPHKKRPPKVASKSSSVVPDQACISQRFLQGTIIALVVVMAFSVVSMSTLYVLSLRTEEDLVETDGSFGVSTSCLLALLRPQHPGGSEAMCPWSSQSFGTTQLRQSPVTTGLPGTPPSLLLVTTGLTSSAPGPVIPTLDLCSSHPCPVVCCSSPTPSPTAAPSLGPSFNPGHGLSPSPSPSTNRSGPSQMALLPVTNIRAKSWSLSANGIGHSKHPKSSEPLASPAVPFPGGQGKAKNSPSLGLHGRTRRGAAQPGLSPAQPTQARGQPASLLADPVPSLTSIQVLETSMPITSQYCAPGGACRPGNFTYHIPVSSSTPLHLSLTLQMNSSSPVSVALCSLVSKEEPCEEGGLPQSLHTYQDTQGTSHQWPVTILSFREFTYHFRVALLTDARQEAPSPPSPPRGGAVGSCYPRSLNPSANVKVTVLSGSLERSEATLRLTGAWKSLSHVYTGS</sequence>
<comment type="function">
    <text evidence="22">Membrane-bound part that has no transcription factor activity and remains attached to the endoplasmic reticulum membrane following cleavage.</text>
</comment>
<organism evidence="31">
    <name type="scientific">Ursus maritimus</name>
    <name type="common">Polar bear</name>
    <name type="synonym">Thalarctos maritimus</name>
    <dbReference type="NCBI Taxonomy" id="29073"/>
    <lineage>
        <taxon>Eukaryota</taxon>
        <taxon>Metazoa</taxon>
        <taxon>Chordata</taxon>
        <taxon>Craniata</taxon>
        <taxon>Vertebrata</taxon>
        <taxon>Euteleostomi</taxon>
        <taxon>Mammalia</taxon>
        <taxon>Eutheria</taxon>
        <taxon>Laurasiatheria</taxon>
        <taxon>Carnivora</taxon>
        <taxon>Caniformia</taxon>
        <taxon>Ursidae</taxon>
        <taxon>Ursus</taxon>
    </lineage>
</organism>
<keyword evidence="13" id="KW-0805">Transcription regulation</keyword>
<evidence type="ECO:0000256" key="17">
    <source>
        <dbReference type="ARBA" id="ARBA00023159"/>
    </source>
</evidence>
<dbReference type="FunFam" id="2.60.40.1390:FF:000011">
    <property type="entry name" value="Myelin regulatory factor-like"/>
    <property type="match status" value="1"/>
</dbReference>
<feature type="compositionally biased region" description="Low complexity" evidence="28">
    <location>
        <begin position="819"/>
        <end position="831"/>
    </location>
</feature>
<keyword evidence="19" id="KW-0325">Glycoprotein</keyword>
<evidence type="ECO:0000256" key="10">
    <source>
        <dbReference type="ARBA" id="ARBA00022813"/>
    </source>
</evidence>
<keyword evidence="6" id="KW-0645">Protease</keyword>
<evidence type="ECO:0000259" key="29">
    <source>
        <dbReference type="PROSITE" id="PS51517"/>
    </source>
</evidence>
<dbReference type="Pfam" id="PF13888">
    <property type="entry name" value="MRF_C2"/>
    <property type="match status" value="1"/>
</dbReference>
<feature type="region of interest" description="Disordered" evidence="28">
    <location>
        <begin position="650"/>
        <end position="678"/>
    </location>
</feature>
<keyword evidence="14" id="KW-0175">Coiled coil</keyword>
<evidence type="ECO:0000256" key="6">
    <source>
        <dbReference type="ARBA" id="ARBA00022670"/>
    </source>
</evidence>
<evidence type="ECO:0000256" key="9">
    <source>
        <dbReference type="ARBA" id="ARBA00022801"/>
    </source>
</evidence>
<dbReference type="InterPro" id="IPR030392">
    <property type="entry name" value="S74_ICA"/>
</dbReference>
<dbReference type="Pfam" id="PF05224">
    <property type="entry name" value="NDT80_PhoG"/>
    <property type="match status" value="1"/>
</dbReference>
<keyword evidence="18" id="KW-0804">Transcription</keyword>
<keyword evidence="20" id="KW-0539">Nucleus</keyword>
<dbReference type="AlphaFoldDB" id="A0A452U6M5"/>
<dbReference type="GO" id="GO:0045893">
    <property type="term" value="P:positive regulation of DNA-templated transcription"/>
    <property type="evidence" value="ECO:0007669"/>
    <property type="project" value="Ensembl"/>
</dbReference>
<comment type="function">
    <text evidence="23">Constitutes a precursor of the transcription factor. Mediates the autocatalytic cleavage that releases the Myelin regulatory factor, N-terminal component that specifically activates transcription of central nervous system (CNS) myelin genes.</text>
</comment>
<dbReference type="GO" id="GO:0008233">
    <property type="term" value="F:peptidase activity"/>
    <property type="evidence" value="ECO:0007669"/>
    <property type="project" value="UniProtKB-KW"/>
</dbReference>
<feature type="region of interest" description="Disordered" evidence="28">
    <location>
        <begin position="819"/>
        <end position="853"/>
    </location>
</feature>
<evidence type="ECO:0000256" key="1">
    <source>
        <dbReference type="ARBA" id="ARBA00004123"/>
    </source>
</evidence>
<keyword evidence="17" id="KW-0010">Activator</keyword>
<proteinExistence type="inferred from homology"/>
<keyword evidence="16" id="KW-0472">Membrane</keyword>
<feature type="region of interest" description="Disordered" evidence="28">
    <location>
        <begin position="1057"/>
        <end position="1076"/>
    </location>
</feature>
<evidence type="ECO:0000256" key="4">
    <source>
        <dbReference type="ARBA" id="ARBA00008221"/>
    </source>
</evidence>
<keyword evidence="15 27" id="KW-0238">DNA-binding</keyword>
<dbReference type="GO" id="GO:0005794">
    <property type="term" value="C:Golgi apparatus"/>
    <property type="evidence" value="ECO:0007669"/>
    <property type="project" value="Ensembl"/>
</dbReference>
<evidence type="ECO:0000256" key="28">
    <source>
        <dbReference type="SAM" id="MobiDB-lite"/>
    </source>
</evidence>
<reference evidence="31" key="1">
    <citation type="submission" date="2019-03" db="UniProtKB">
        <authorList>
            <consortium name="Ensembl"/>
        </authorList>
    </citation>
    <scope>IDENTIFICATION</scope>
</reference>
<dbReference type="PROSITE" id="PS51517">
    <property type="entry name" value="NDT80"/>
    <property type="match status" value="1"/>
</dbReference>
<evidence type="ECO:0000256" key="15">
    <source>
        <dbReference type="ARBA" id="ARBA00023125"/>
    </source>
</evidence>
<evidence type="ECO:0000256" key="3">
    <source>
        <dbReference type="ARBA" id="ARBA00004496"/>
    </source>
</evidence>
<keyword evidence="11" id="KW-0256">Endoplasmic reticulum</keyword>
<feature type="domain" description="Peptidase S74" evidence="30">
    <location>
        <begin position="515"/>
        <end position="624"/>
    </location>
</feature>
<name>A0A452U6M5_URSMA</name>
<dbReference type="GO" id="GO:0005654">
    <property type="term" value="C:nucleoplasm"/>
    <property type="evidence" value="ECO:0007669"/>
    <property type="project" value="Ensembl"/>
</dbReference>
<dbReference type="CDD" id="cd10144">
    <property type="entry name" value="Peptidase_S74_CIMCD"/>
    <property type="match status" value="1"/>
</dbReference>
<keyword evidence="5" id="KW-0963">Cytoplasm</keyword>
<feature type="region of interest" description="Disordered" evidence="28">
    <location>
        <begin position="207"/>
        <end position="267"/>
    </location>
</feature>
<evidence type="ECO:0000256" key="18">
    <source>
        <dbReference type="ARBA" id="ARBA00023163"/>
    </source>
</evidence>
<evidence type="ECO:0000256" key="19">
    <source>
        <dbReference type="ARBA" id="ARBA00023180"/>
    </source>
</evidence>
<comment type="subunit">
    <text evidence="24">Homotrimer. Interacts (via C-terminal region) with TMEM98; the interaction inhibits MYRF self-cleavage.</text>
</comment>
<dbReference type="GO" id="GO:0005829">
    <property type="term" value="C:cytosol"/>
    <property type="evidence" value="ECO:0007669"/>
    <property type="project" value="Ensembl"/>
</dbReference>
<dbReference type="GO" id="GO:0005789">
    <property type="term" value="C:endoplasmic reticulum membrane"/>
    <property type="evidence" value="ECO:0007669"/>
    <property type="project" value="UniProtKB-SubCell"/>
</dbReference>
<evidence type="ECO:0000256" key="12">
    <source>
        <dbReference type="ARBA" id="ARBA00022989"/>
    </source>
</evidence>
<dbReference type="GO" id="GO:0043565">
    <property type="term" value="F:sequence-specific DNA binding"/>
    <property type="evidence" value="ECO:0007669"/>
    <property type="project" value="TreeGrafter"/>
</dbReference>
<dbReference type="Ensembl" id="ENSUMAT00000019357.1">
    <property type="protein sequence ID" value="ENSUMAP00000016374.1"/>
    <property type="gene ID" value="ENSUMAG00000012005.1"/>
</dbReference>
<dbReference type="SUPFAM" id="SSF49417">
    <property type="entry name" value="p53-like transcription factors"/>
    <property type="match status" value="1"/>
</dbReference>
<evidence type="ECO:0000256" key="22">
    <source>
        <dbReference type="ARBA" id="ARBA00057438"/>
    </source>
</evidence>
<dbReference type="InterPro" id="IPR025719">
    <property type="entry name" value="MYRF_C2"/>
</dbReference>
<dbReference type="InterPro" id="IPR037141">
    <property type="entry name" value="NDT80_DNA-bd_dom_sf"/>
</dbReference>
<evidence type="ECO:0000256" key="16">
    <source>
        <dbReference type="ARBA" id="ARBA00023136"/>
    </source>
</evidence>
<feature type="compositionally biased region" description="Polar residues" evidence="28">
    <location>
        <begin position="66"/>
        <end position="76"/>
    </location>
</feature>
<evidence type="ECO:0000256" key="7">
    <source>
        <dbReference type="ARBA" id="ARBA00022692"/>
    </source>
</evidence>
<dbReference type="GO" id="GO:0031643">
    <property type="term" value="P:positive regulation of myelination"/>
    <property type="evidence" value="ECO:0007669"/>
    <property type="project" value="Ensembl"/>
</dbReference>
<keyword evidence="7" id="KW-0812">Transmembrane</keyword>
<dbReference type="GO" id="GO:0016540">
    <property type="term" value="P:protein autoprocessing"/>
    <property type="evidence" value="ECO:0007669"/>
    <property type="project" value="Ensembl"/>
</dbReference>
<dbReference type="PROSITE" id="PS51688">
    <property type="entry name" value="ICA"/>
    <property type="match status" value="1"/>
</dbReference>
<feature type="compositionally biased region" description="Pro residues" evidence="28">
    <location>
        <begin position="220"/>
        <end position="233"/>
    </location>
</feature>
<evidence type="ECO:0000256" key="26">
    <source>
        <dbReference type="ARBA" id="ARBA00075238"/>
    </source>
</evidence>
<evidence type="ECO:0000256" key="2">
    <source>
        <dbReference type="ARBA" id="ARBA00004389"/>
    </source>
</evidence>
<evidence type="ECO:0000256" key="11">
    <source>
        <dbReference type="ARBA" id="ARBA00022824"/>
    </source>
</evidence>
<dbReference type="FunFam" id="2.60.40.1390:FF:000001">
    <property type="entry name" value="Myelin gene regulatory factor"/>
    <property type="match status" value="1"/>
</dbReference>
<keyword evidence="10" id="KW-0068">Autocatalytic cleavage</keyword>
<protein>
    <recommendedName>
        <fullName evidence="25">Myelin regulatory factor</fullName>
    </recommendedName>
    <alternativeName>
        <fullName evidence="26">Myelin gene regulatory factor</fullName>
    </alternativeName>
</protein>
<evidence type="ECO:0000256" key="5">
    <source>
        <dbReference type="ARBA" id="ARBA00022490"/>
    </source>
</evidence>
<dbReference type="GeneTree" id="ENSGT00530000063626"/>
<dbReference type="PANTHER" id="PTHR13029">
    <property type="match status" value="1"/>
</dbReference>
<keyword evidence="12" id="KW-1133">Transmembrane helix</keyword>
<dbReference type="Pfam" id="PF13884">
    <property type="entry name" value="Peptidase_S74"/>
    <property type="match status" value="1"/>
</dbReference>
<dbReference type="InterPro" id="IPR024061">
    <property type="entry name" value="NDT80_DNA-bd_dom"/>
</dbReference>
<dbReference type="Pfam" id="PF13887">
    <property type="entry name" value="MYRF_ICA"/>
    <property type="match status" value="1"/>
</dbReference>